<comment type="caution">
    <text evidence="1">The sequence shown here is derived from an EMBL/GenBank/DDBJ whole genome shotgun (WGS) entry which is preliminary data.</text>
</comment>
<evidence type="ECO:0000313" key="2">
    <source>
        <dbReference type="Proteomes" id="UP000180043"/>
    </source>
</evidence>
<sequence>MLAWYREMRPQFGPWKYVELTFEAPEPGVAGRPKVVRFVDVQENALELLGLNFGYRGHTPTDVVKILVSEGFNKDRVAAVVFNESETVRYPQTIVR</sequence>
<protein>
    <submittedName>
        <fullName evidence="1">Uncharacterized protein</fullName>
    </submittedName>
</protein>
<dbReference type="EMBL" id="MLIQ01000021">
    <property type="protein sequence ID" value="OHU52339.1"/>
    <property type="molecule type" value="Genomic_DNA"/>
</dbReference>
<name>A0A1S1LN65_MYCCH</name>
<reference evidence="1 2" key="1">
    <citation type="submission" date="2016-10" db="EMBL/GenBank/DDBJ databases">
        <title>Evaluation of Human, Veterinary and Environmental Mycobacterium chelonae Isolates by Core Genome Phylogenomic Analysis, Targeted Gene Comparison, and Anti-microbial Susceptibility Patterns: A Tale of Mistaken Identities.</title>
        <authorList>
            <person name="Fogelson S.B."/>
            <person name="Camus A.C."/>
            <person name="Lorenz W."/>
            <person name="Vasireddy R."/>
            <person name="Vasireddy S."/>
            <person name="Smith T."/>
            <person name="Brown-Elliott B.A."/>
            <person name="Wallace R.J.Jr."/>
            <person name="Hasan N.A."/>
            <person name="Reischl U."/>
            <person name="Sanchez S."/>
        </authorList>
    </citation>
    <scope>NUCLEOTIDE SEQUENCE [LARGE SCALE GENOMIC DNA]</scope>
    <source>
        <strain evidence="1 2">15515</strain>
    </source>
</reference>
<dbReference type="Proteomes" id="UP000180043">
    <property type="component" value="Unassembled WGS sequence"/>
</dbReference>
<dbReference type="RefSeq" id="WP_131823220.1">
    <property type="nucleotide sequence ID" value="NZ_MLIQ01000021.1"/>
</dbReference>
<proteinExistence type="predicted"/>
<dbReference type="AlphaFoldDB" id="A0A1S1LN65"/>
<gene>
    <name evidence="1" type="ORF">BKG82_18925</name>
</gene>
<accession>A0A1S1LN65</accession>
<organism evidence="1 2">
    <name type="scientific">Mycobacteroides chelonae</name>
    <name type="common">Mycobacterium chelonae</name>
    <dbReference type="NCBI Taxonomy" id="1774"/>
    <lineage>
        <taxon>Bacteria</taxon>
        <taxon>Bacillati</taxon>
        <taxon>Actinomycetota</taxon>
        <taxon>Actinomycetes</taxon>
        <taxon>Mycobacteriales</taxon>
        <taxon>Mycobacteriaceae</taxon>
        <taxon>Mycobacteroides</taxon>
    </lineage>
</organism>
<evidence type="ECO:0000313" key="1">
    <source>
        <dbReference type="EMBL" id="OHU52339.1"/>
    </source>
</evidence>